<keyword evidence="4" id="KW-1185">Reference proteome</keyword>
<keyword evidence="1 3" id="KW-0808">Transferase</keyword>
<name>I0IDI4_PHYMF</name>
<reference evidence="3 4" key="1">
    <citation type="submission" date="2012-02" db="EMBL/GenBank/DDBJ databases">
        <title>Complete genome sequence of Phycisphaera mikurensis NBRC 102666.</title>
        <authorList>
            <person name="Ankai A."/>
            <person name="Hosoyama A."/>
            <person name="Terui Y."/>
            <person name="Sekine M."/>
            <person name="Fukai R."/>
            <person name="Kato Y."/>
            <person name="Nakamura S."/>
            <person name="Yamada-Narita S."/>
            <person name="Kawakoshi A."/>
            <person name="Fukunaga Y."/>
            <person name="Yamazaki S."/>
            <person name="Fujita N."/>
        </authorList>
    </citation>
    <scope>NUCLEOTIDE SEQUENCE [LARGE SCALE GENOMIC DNA]</scope>
    <source>
        <strain evidence="4">NBRC 102666 / KCTC 22515 / FYK2301M01</strain>
    </source>
</reference>
<dbReference type="KEGG" id="phm:PSMK_11630"/>
<proteinExistence type="predicted"/>
<evidence type="ECO:0000259" key="2">
    <source>
        <dbReference type="Pfam" id="PF13649"/>
    </source>
</evidence>
<dbReference type="InterPro" id="IPR041698">
    <property type="entry name" value="Methyltransf_25"/>
</dbReference>
<evidence type="ECO:0000256" key="1">
    <source>
        <dbReference type="ARBA" id="ARBA00022679"/>
    </source>
</evidence>
<dbReference type="Proteomes" id="UP000007881">
    <property type="component" value="Chromosome"/>
</dbReference>
<dbReference type="AlphaFoldDB" id="I0IDI4"/>
<dbReference type="RefSeq" id="WP_014436541.1">
    <property type="nucleotide sequence ID" value="NC_017080.1"/>
</dbReference>
<dbReference type="PANTHER" id="PTHR43861">
    <property type="entry name" value="TRANS-ACONITATE 2-METHYLTRANSFERASE-RELATED"/>
    <property type="match status" value="1"/>
</dbReference>
<dbReference type="InterPro" id="IPR029063">
    <property type="entry name" value="SAM-dependent_MTases_sf"/>
</dbReference>
<dbReference type="Pfam" id="PF13649">
    <property type="entry name" value="Methyltransf_25"/>
    <property type="match status" value="1"/>
</dbReference>
<dbReference type="HOGENOM" id="CLU_037990_15_0_0"/>
<dbReference type="Gene3D" id="3.40.50.150">
    <property type="entry name" value="Vaccinia Virus protein VP39"/>
    <property type="match status" value="1"/>
</dbReference>
<sequence>MEPDPAFWDRRAPGYDAKLPAKGVNYAARLRRVAEAVPAGGRLLDAGCATGEITLDLAAGCGSVLGIDSSAAMIERAEAKAAGRGVANASFRAVGLADPTLDGEAFDAVTAYSLLHLVDPAAALRRVRALLRPGGVAVTETPLLGDWAWGWRVLIAAASRTPAAPPVAMLTRVGLEAAFAAAGLDVQESRVHNPRSGMHCITARRPNGA</sequence>
<accession>I0IDI4</accession>
<dbReference type="SUPFAM" id="SSF53335">
    <property type="entry name" value="S-adenosyl-L-methionine-dependent methyltransferases"/>
    <property type="match status" value="1"/>
</dbReference>
<organism evidence="3 4">
    <name type="scientific">Phycisphaera mikurensis (strain NBRC 102666 / KCTC 22515 / FYK2301M01)</name>
    <dbReference type="NCBI Taxonomy" id="1142394"/>
    <lineage>
        <taxon>Bacteria</taxon>
        <taxon>Pseudomonadati</taxon>
        <taxon>Planctomycetota</taxon>
        <taxon>Phycisphaerae</taxon>
        <taxon>Phycisphaerales</taxon>
        <taxon>Phycisphaeraceae</taxon>
        <taxon>Phycisphaera</taxon>
    </lineage>
</organism>
<dbReference type="GO" id="GO:0032259">
    <property type="term" value="P:methylation"/>
    <property type="evidence" value="ECO:0007669"/>
    <property type="project" value="UniProtKB-KW"/>
</dbReference>
<dbReference type="OrthoDB" id="9791837at2"/>
<keyword evidence="3" id="KW-0489">Methyltransferase</keyword>
<dbReference type="STRING" id="1142394.PSMK_11630"/>
<gene>
    <name evidence="3" type="ordered locus">PSMK_11630</name>
</gene>
<dbReference type="EC" id="2.1.1.-" evidence="3"/>
<dbReference type="EMBL" id="AP012338">
    <property type="protein sequence ID" value="BAM03322.1"/>
    <property type="molecule type" value="Genomic_DNA"/>
</dbReference>
<evidence type="ECO:0000313" key="4">
    <source>
        <dbReference type="Proteomes" id="UP000007881"/>
    </source>
</evidence>
<evidence type="ECO:0000313" key="3">
    <source>
        <dbReference type="EMBL" id="BAM03322.1"/>
    </source>
</evidence>
<feature type="domain" description="Methyltransferase" evidence="2">
    <location>
        <begin position="44"/>
        <end position="135"/>
    </location>
</feature>
<dbReference type="GO" id="GO:0008168">
    <property type="term" value="F:methyltransferase activity"/>
    <property type="evidence" value="ECO:0007669"/>
    <property type="project" value="UniProtKB-KW"/>
</dbReference>
<dbReference type="eggNOG" id="COG2227">
    <property type="taxonomic scope" value="Bacteria"/>
</dbReference>
<protein>
    <submittedName>
        <fullName evidence="3">Putative methyltransferase</fullName>
        <ecNumber evidence="3">2.1.1.-</ecNumber>
    </submittedName>
</protein>
<dbReference type="CDD" id="cd02440">
    <property type="entry name" value="AdoMet_MTases"/>
    <property type="match status" value="1"/>
</dbReference>